<name>A0A655DFR1_SALET</name>
<accession>A0A655DFR1</accession>
<gene>
    <name evidence="1" type="ORF">ERS008198_03266</name>
</gene>
<protein>
    <submittedName>
        <fullName evidence="1">Uncharacterized protein</fullName>
    </submittedName>
</protein>
<proteinExistence type="predicted"/>
<organism evidence="1 2">
    <name type="scientific">Salmonella enterica subsp. enterica serovar Bovismorbificans</name>
    <dbReference type="NCBI Taxonomy" id="58097"/>
    <lineage>
        <taxon>Bacteria</taxon>
        <taxon>Pseudomonadati</taxon>
        <taxon>Pseudomonadota</taxon>
        <taxon>Gammaproteobacteria</taxon>
        <taxon>Enterobacterales</taxon>
        <taxon>Enterobacteriaceae</taxon>
        <taxon>Salmonella</taxon>
    </lineage>
</organism>
<dbReference type="AlphaFoldDB" id="A0A655DFR1"/>
<sequence>MDIGFEARIVGADFAQHLQEFQYRTAFLGDHFTRHYQRHSRRVRKDHIGVDASNHLFKIHLFRFAMQLFLERSIRRHHHFRQHFKRTVH</sequence>
<dbReference type="Proteomes" id="UP000041314">
    <property type="component" value="Unassembled WGS sequence"/>
</dbReference>
<reference evidence="1 2" key="1">
    <citation type="submission" date="2015-03" db="EMBL/GenBank/DDBJ databases">
        <authorList>
            <consortium name="Pathogen Informatics"/>
        </authorList>
    </citation>
    <scope>NUCLEOTIDE SEQUENCE [LARGE SCALE GENOMIC DNA]</scope>
    <source>
        <strain evidence="1 2">A1104</strain>
    </source>
</reference>
<dbReference type="EMBL" id="CQPA01000030">
    <property type="protein sequence ID" value="CNU65874.1"/>
    <property type="molecule type" value="Genomic_DNA"/>
</dbReference>
<evidence type="ECO:0000313" key="2">
    <source>
        <dbReference type="Proteomes" id="UP000041314"/>
    </source>
</evidence>
<evidence type="ECO:0000313" key="1">
    <source>
        <dbReference type="EMBL" id="CNU65874.1"/>
    </source>
</evidence>